<comment type="caution">
    <text evidence="1">The sequence shown here is derived from an EMBL/GenBank/DDBJ whole genome shotgun (WGS) entry which is preliminary data.</text>
</comment>
<organism evidence="1 2">
    <name type="scientific">Oculimacula yallundae</name>
    <dbReference type="NCBI Taxonomy" id="86028"/>
    <lineage>
        <taxon>Eukaryota</taxon>
        <taxon>Fungi</taxon>
        <taxon>Dikarya</taxon>
        <taxon>Ascomycota</taxon>
        <taxon>Pezizomycotina</taxon>
        <taxon>Leotiomycetes</taxon>
        <taxon>Helotiales</taxon>
        <taxon>Ploettnerulaceae</taxon>
        <taxon>Oculimacula</taxon>
    </lineage>
</organism>
<protein>
    <submittedName>
        <fullName evidence="1">Uncharacterized protein</fullName>
    </submittedName>
</protein>
<dbReference type="Proteomes" id="UP001595075">
    <property type="component" value="Unassembled WGS sequence"/>
</dbReference>
<accession>A0ABR4BVC2</accession>
<evidence type="ECO:0000313" key="2">
    <source>
        <dbReference type="Proteomes" id="UP001595075"/>
    </source>
</evidence>
<dbReference type="EMBL" id="JAZHXI010000021">
    <property type="protein sequence ID" value="KAL2060653.1"/>
    <property type="molecule type" value="Genomic_DNA"/>
</dbReference>
<evidence type="ECO:0000313" key="1">
    <source>
        <dbReference type="EMBL" id="KAL2060653.1"/>
    </source>
</evidence>
<name>A0ABR4BVC2_9HELO</name>
<reference evidence="1 2" key="1">
    <citation type="journal article" date="2024" name="Commun. Biol.">
        <title>Comparative genomic analysis of thermophilic fungi reveals convergent evolutionary adaptations and gene losses.</title>
        <authorList>
            <person name="Steindorff A.S."/>
            <person name="Aguilar-Pontes M.V."/>
            <person name="Robinson A.J."/>
            <person name="Andreopoulos B."/>
            <person name="LaButti K."/>
            <person name="Kuo A."/>
            <person name="Mondo S."/>
            <person name="Riley R."/>
            <person name="Otillar R."/>
            <person name="Haridas S."/>
            <person name="Lipzen A."/>
            <person name="Grimwood J."/>
            <person name="Schmutz J."/>
            <person name="Clum A."/>
            <person name="Reid I.D."/>
            <person name="Moisan M.C."/>
            <person name="Butler G."/>
            <person name="Nguyen T.T.M."/>
            <person name="Dewar K."/>
            <person name="Conant G."/>
            <person name="Drula E."/>
            <person name="Henrissat B."/>
            <person name="Hansel C."/>
            <person name="Singer S."/>
            <person name="Hutchinson M.I."/>
            <person name="de Vries R.P."/>
            <person name="Natvig D.O."/>
            <person name="Powell A.J."/>
            <person name="Tsang A."/>
            <person name="Grigoriev I.V."/>
        </authorList>
    </citation>
    <scope>NUCLEOTIDE SEQUENCE [LARGE SCALE GENOMIC DNA]</scope>
    <source>
        <strain evidence="1 2">CBS 494.80</strain>
    </source>
</reference>
<sequence length="72" mass="8796">MLPRQRTYHTAVGCSTPYWVVLRVRWCLFGMFVVERLDVKVLQELRPTVFEKHWKVGYSKRMWLFENKYSAK</sequence>
<gene>
    <name evidence="1" type="ORF">VTL71DRAFT_9294</name>
</gene>
<proteinExistence type="predicted"/>
<keyword evidence="2" id="KW-1185">Reference proteome</keyword>